<dbReference type="EMBL" id="CAXHTA020000017">
    <property type="protein sequence ID" value="CAL5227643.1"/>
    <property type="molecule type" value="Genomic_DNA"/>
</dbReference>
<dbReference type="InterPro" id="IPR002737">
    <property type="entry name" value="MEMO1_fam"/>
</dbReference>
<dbReference type="Pfam" id="PF01875">
    <property type="entry name" value="Memo"/>
    <property type="match status" value="1"/>
</dbReference>
<organism evidence="2 3">
    <name type="scientific">Coccomyxa viridis</name>
    <dbReference type="NCBI Taxonomy" id="1274662"/>
    <lineage>
        <taxon>Eukaryota</taxon>
        <taxon>Viridiplantae</taxon>
        <taxon>Chlorophyta</taxon>
        <taxon>core chlorophytes</taxon>
        <taxon>Trebouxiophyceae</taxon>
        <taxon>Trebouxiophyceae incertae sedis</taxon>
        <taxon>Coccomyxaceae</taxon>
        <taxon>Coccomyxa</taxon>
    </lineage>
</organism>
<dbReference type="Gene3D" id="3.40.830.10">
    <property type="entry name" value="LigB-like"/>
    <property type="match status" value="1"/>
</dbReference>
<dbReference type="PANTHER" id="PTHR11060">
    <property type="entry name" value="PROTEIN MEMO1"/>
    <property type="match status" value="1"/>
</dbReference>
<keyword evidence="3" id="KW-1185">Reference proteome</keyword>
<dbReference type="Proteomes" id="UP001497392">
    <property type="component" value="Unassembled WGS sequence"/>
</dbReference>
<proteinExistence type="inferred from homology"/>
<protein>
    <submittedName>
        <fullName evidence="2">G10649 protein</fullName>
    </submittedName>
</protein>
<evidence type="ECO:0000313" key="3">
    <source>
        <dbReference type="Proteomes" id="UP001497392"/>
    </source>
</evidence>
<evidence type="ECO:0000313" key="2">
    <source>
        <dbReference type="EMBL" id="CAL5227643.1"/>
    </source>
</evidence>
<name>A0ABP1GAF5_9CHLO</name>
<dbReference type="PANTHER" id="PTHR11060:SF0">
    <property type="entry name" value="PROTEIN MEMO1"/>
    <property type="match status" value="1"/>
</dbReference>
<gene>
    <name evidence="2" type="primary">g10649</name>
    <name evidence="2" type="ORF">VP750_LOCUS9549</name>
</gene>
<sequence>MCCPGAVPLSAETYRELQATGEFDMLDADADEAEHSLELQMGFLTHMMRGHPFELVPIMVGALTPEGEARYGQMLAKYADDPKTLFIISSDFCHWGTRFNFTFTDKSKGPIYKAIEWLDHEGMDLIEQVEPKAFTEYLRRYGNTICGRHPIGVFLQIAKHAQTQFRIKFLHYDQSSRCYGMRDSSVSYAAAVVTADGEQ</sequence>
<reference evidence="2 3" key="1">
    <citation type="submission" date="2024-06" db="EMBL/GenBank/DDBJ databases">
        <authorList>
            <person name="Kraege A."/>
            <person name="Thomma B."/>
        </authorList>
    </citation>
    <scope>NUCLEOTIDE SEQUENCE [LARGE SCALE GENOMIC DNA]</scope>
</reference>
<comment type="similarity">
    <text evidence="1">Belongs to the MEMO1 family.</text>
</comment>
<dbReference type="CDD" id="cd07361">
    <property type="entry name" value="MEMO_like"/>
    <property type="match status" value="1"/>
</dbReference>
<comment type="caution">
    <text evidence="2">The sequence shown here is derived from an EMBL/GenBank/DDBJ whole genome shotgun (WGS) entry which is preliminary data.</text>
</comment>
<accession>A0ABP1GAF5</accession>
<dbReference type="NCBIfam" id="TIGR04336">
    <property type="entry name" value="AmmeMemoSam_B"/>
    <property type="match status" value="1"/>
</dbReference>
<evidence type="ECO:0000256" key="1">
    <source>
        <dbReference type="ARBA" id="ARBA00006315"/>
    </source>
</evidence>